<dbReference type="InterPro" id="IPR027417">
    <property type="entry name" value="P-loop_NTPase"/>
</dbReference>
<dbReference type="SUPFAM" id="SSF52540">
    <property type="entry name" value="P-loop containing nucleoside triphosphate hydrolases"/>
    <property type="match status" value="1"/>
</dbReference>
<keyword evidence="4" id="KW-0347">Helicase</keyword>
<keyword evidence="2" id="KW-0547">Nucleotide-binding</keyword>
<dbReference type="CDD" id="cd18787">
    <property type="entry name" value="SF2_C_DEAD"/>
    <property type="match status" value="1"/>
</dbReference>
<proteinExistence type="predicted"/>
<sequence length="525" mass="59765">MDIDICEKNIDKIMSFDNSNNVDSNYEDEIQKPSSVENKIHVNLLPFTEDSNALKQLNGSKENLNVEIQGQNDHLYNHQFASKYNNEVMNYKNNCNAVIHFSENEINNPVCPYDKVKITPSLLFTEGSNVSKESNNLFTNINDKLSSINNNVKPILLCHTIDLKDELLNGIHQYGIQNLMPLQQECMSHCVNGRDVIFHSYPCVGKSTVCLISVLQRINTSLNECQAIVLVPTLELALSAQKTMKSIGKFLNVSTCIGGTNVPRKLSPVPHVVISTLQGLCEMINCNSLCKDFIKMLVIDDAEDMLKCNGFFNKIRYVLLFLNNNRQLIILSTSKIEEILDQFSDLMQNPEYILAPNEKPLLNDISQYCVYLPEEWKFDAFCELYEVLNLTHAVVYCNTWSKALEIAENMRLKTYLVSAVHNDIDTHLRNLILHQFQCGTNRVLVTAELQRGEDFSDVSWVINYDLPKSPKDYVRKIVGCFSRRVKVINFITTDDKTTKEAIETAFNVSMLNMPQDLTDLCVSNL</sequence>
<dbReference type="PROSITE" id="PS51192">
    <property type="entry name" value="HELICASE_ATP_BIND_1"/>
    <property type="match status" value="1"/>
</dbReference>
<keyword evidence="8" id="KW-0648">Protein biosynthesis</keyword>
<dbReference type="PROSITE" id="PS51194">
    <property type="entry name" value="HELICASE_CTER"/>
    <property type="match status" value="1"/>
</dbReference>
<evidence type="ECO:0000259" key="6">
    <source>
        <dbReference type="PROSITE" id="PS51192"/>
    </source>
</evidence>
<dbReference type="InterPro" id="IPR014001">
    <property type="entry name" value="Helicase_ATP-bd"/>
</dbReference>
<evidence type="ECO:0000256" key="1">
    <source>
        <dbReference type="ARBA" id="ARBA00012552"/>
    </source>
</evidence>
<dbReference type="InterPro" id="IPR001650">
    <property type="entry name" value="Helicase_C-like"/>
</dbReference>
<dbReference type="Gene3D" id="3.40.50.300">
    <property type="entry name" value="P-loop containing nucleotide triphosphate hydrolases"/>
    <property type="match status" value="2"/>
</dbReference>
<reference evidence="8" key="1">
    <citation type="submission" date="2017-10" db="EMBL/GenBank/DDBJ databases">
        <title>Transcriptome Assembly of Sugarcane Aphid Adults.</title>
        <authorList>
            <person name="Scully E.D."/>
            <person name="Palmer N.A."/>
            <person name="Geib S.M."/>
            <person name="Sarath G."/>
            <person name="Sattler S.E."/>
        </authorList>
    </citation>
    <scope>NUCLEOTIDE SEQUENCE</scope>
    <source>
        <tissue evidence="8">Whole body</tissue>
    </source>
</reference>
<dbReference type="GO" id="GO:0003724">
    <property type="term" value="F:RNA helicase activity"/>
    <property type="evidence" value="ECO:0007669"/>
    <property type="project" value="UniProtKB-EC"/>
</dbReference>
<accession>A0A2H8TEC4</accession>
<dbReference type="GO" id="GO:0016787">
    <property type="term" value="F:hydrolase activity"/>
    <property type="evidence" value="ECO:0007669"/>
    <property type="project" value="UniProtKB-KW"/>
</dbReference>
<evidence type="ECO:0000256" key="4">
    <source>
        <dbReference type="ARBA" id="ARBA00022806"/>
    </source>
</evidence>
<feature type="domain" description="Helicase C-terminal" evidence="7">
    <location>
        <begin position="364"/>
        <end position="521"/>
    </location>
</feature>
<evidence type="ECO:0000256" key="5">
    <source>
        <dbReference type="ARBA" id="ARBA00022840"/>
    </source>
</evidence>
<gene>
    <name evidence="8" type="primary">inf-1_2</name>
</gene>
<feature type="domain" description="Helicase ATP-binding" evidence="6">
    <location>
        <begin position="187"/>
        <end position="353"/>
    </location>
</feature>
<dbReference type="Pfam" id="PF00271">
    <property type="entry name" value="Helicase_C"/>
    <property type="match status" value="1"/>
</dbReference>
<dbReference type="OrthoDB" id="6621448at2759"/>
<evidence type="ECO:0000313" key="8">
    <source>
        <dbReference type="EMBL" id="MBW12062.1"/>
    </source>
</evidence>
<dbReference type="InterPro" id="IPR011545">
    <property type="entry name" value="DEAD/DEAH_box_helicase_dom"/>
</dbReference>
<dbReference type="EMBL" id="GFXV01000257">
    <property type="protein sequence ID" value="MBW12062.1"/>
    <property type="molecule type" value="Transcribed_RNA"/>
</dbReference>
<keyword evidence="8" id="KW-0396">Initiation factor</keyword>
<dbReference type="GO" id="GO:0003676">
    <property type="term" value="F:nucleic acid binding"/>
    <property type="evidence" value="ECO:0007669"/>
    <property type="project" value="InterPro"/>
</dbReference>
<protein>
    <recommendedName>
        <fullName evidence="1">RNA helicase</fullName>
        <ecNumber evidence="1">3.6.4.13</ecNumber>
    </recommendedName>
</protein>
<evidence type="ECO:0000256" key="3">
    <source>
        <dbReference type="ARBA" id="ARBA00022801"/>
    </source>
</evidence>
<keyword evidence="5" id="KW-0067">ATP-binding</keyword>
<organism evidence="8">
    <name type="scientific">Melanaphis sacchari</name>
    <dbReference type="NCBI Taxonomy" id="742174"/>
    <lineage>
        <taxon>Eukaryota</taxon>
        <taxon>Metazoa</taxon>
        <taxon>Ecdysozoa</taxon>
        <taxon>Arthropoda</taxon>
        <taxon>Hexapoda</taxon>
        <taxon>Insecta</taxon>
        <taxon>Pterygota</taxon>
        <taxon>Neoptera</taxon>
        <taxon>Paraneoptera</taxon>
        <taxon>Hemiptera</taxon>
        <taxon>Sternorrhyncha</taxon>
        <taxon>Aphidomorpha</taxon>
        <taxon>Aphidoidea</taxon>
        <taxon>Aphididae</taxon>
        <taxon>Aphidini</taxon>
        <taxon>Melanaphis</taxon>
    </lineage>
</organism>
<keyword evidence="3" id="KW-0378">Hydrolase</keyword>
<dbReference type="AlphaFoldDB" id="A0A2H8TEC4"/>
<dbReference type="EC" id="3.6.4.13" evidence="1"/>
<dbReference type="SMART" id="SM00487">
    <property type="entry name" value="DEXDc"/>
    <property type="match status" value="1"/>
</dbReference>
<evidence type="ECO:0000259" key="7">
    <source>
        <dbReference type="PROSITE" id="PS51194"/>
    </source>
</evidence>
<dbReference type="GO" id="GO:0010468">
    <property type="term" value="P:regulation of gene expression"/>
    <property type="evidence" value="ECO:0007669"/>
    <property type="project" value="UniProtKB-ARBA"/>
</dbReference>
<dbReference type="Pfam" id="PF00270">
    <property type="entry name" value="DEAD"/>
    <property type="match status" value="1"/>
</dbReference>
<evidence type="ECO:0000256" key="2">
    <source>
        <dbReference type="ARBA" id="ARBA00022741"/>
    </source>
</evidence>
<dbReference type="PANTHER" id="PTHR47958">
    <property type="entry name" value="ATP-DEPENDENT RNA HELICASE DBP3"/>
    <property type="match status" value="1"/>
</dbReference>
<name>A0A2H8TEC4_9HEMI</name>
<dbReference type="GO" id="GO:0003743">
    <property type="term" value="F:translation initiation factor activity"/>
    <property type="evidence" value="ECO:0007669"/>
    <property type="project" value="UniProtKB-KW"/>
</dbReference>
<dbReference type="GO" id="GO:0005524">
    <property type="term" value="F:ATP binding"/>
    <property type="evidence" value="ECO:0007669"/>
    <property type="project" value="UniProtKB-KW"/>
</dbReference>